<evidence type="ECO:0000256" key="1">
    <source>
        <dbReference type="SAM" id="SignalP"/>
    </source>
</evidence>
<reference evidence="3" key="1">
    <citation type="journal article" date="2020" name="mSystems">
        <title>Genome- and Community-Level Interaction Insights into Carbon Utilization and Element Cycling Functions of Hydrothermarchaeota in Hydrothermal Sediment.</title>
        <authorList>
            <person name="Zhou Z."/>
            <person name="Liu Y."/>
            <person name="Xu W."/>
            <person name="Pan J."/>
            <person name="Luo Z.H."/>
            <person name="Li M."/>
        </authorList>
    </citation>
    <scope>NUCLEOTIDE SEQUENCE [LARGE SCALE GENOMIC DNA]</scope>
    <source>
        <strain evidence="3">SpSt-508</strain>
    </source>
</reference>
<evidence type="ECO:0000259" key="2">
    <source>
        <dbReference type="Pfam" id="PF23500"/>
    </source>
</evidence>
<gene>
    <name evidence="3" type="ORF">ENS64_11295</name>
</gene>
<dbReference type="SUPFAM" id="SSF50952">
    <property type="entry name" value="Soluble quinoprotein glucose dehydrogenase"/>
    <property type="match status" value="1"/>
</dbReference>
<dbReference type="InterPro" id="IPR055557">
    <property type="entry name" value="DUF7133"/>
</dbReference>
<dbReference type="EMBL" id="DSVQ01000015">
    <property type="protein sequence ID" value="HGT39828.1"/>
    <property type="molecule type" value="Genomic_DNA"/>
</dbReference>
<accession>A0A7C4QRU9</accession>
<sequence>MMRGCVWLGMCLVPLATWGADLPTEADYYPLTTFAIPSDVSLEVGALEFLPDDRLAVSTRRGEVWLVERPFGSPEQMKWSRFAHGLHEVLGLAWKDGWLYVTQRGDVSRLKDADGDGTADTFEIVNDDWHISGDYHEYAFGSKFDKDGNLWVVLCLTGSFSSEVKYRGWCLRITPDGRSIPTCSGIRSPGGIGMNAVGDMFYTDNQGPWNGTCSLKHLIPGKFVGHPGGNKWYDLPEARAAMGPRPADPQSGSRFIAQARLIPQYEPPAILFPYKKMGQSASGIACDTSGGKFGPFVNQLFVGDQTNSTVMRCYLEQVDGHYQGACFPFREGFGSGSLALLLTEQGALFVGGTNRGWGSRGNKPFALERLDWTGKTPFEILEMRAQPDGFELHFTAPVNREQASRPESYQLQTYTYIYQAAYGSPEVDFTTPTIRSATVSDDGRIVNLVIDGLQEGHIHELVAGGVTSTAGLPLLHKEAYYTLNRLPRTRSDGQPAGR</sequence>
<feature type="domain" description="DUF7133" evidence="2">
    <location>
        <begin position="80"/>
        <end position="213"/>
    </location>
</feature>
<dbReference type="PANTHER" id="PTHR33546:SF1">
    <property type="entry name" value="LARGE, MULTIFUNCTIONAL SECRETED PROTEIN"/>
    <property type="match status" value="1"/>
</dbReference>
<name>A0A7C4QRU9_9PLAN</name>
<feature type="signal peptide" evidence="1">
    <location>
        <begin position="1"/>
        <end position="19"/>
    </location>
</feature>
<proteinExistence type="predicted"/>
<feature type="chain" id="PRO_5027901161" description="DUF7133 domain-containing protein" evidence="1">
    <location>
        <begin position="20"/>
        <end position="498"/>
    </location>
</feature>
<keyword evidence="1" id="KW-0732">Signal</keyword>
<protein>
    <recommendedName>
        <fullName evidence="2">DUF7133 domain-containing protein</fullName>
    </recommendedName>
</protein>
<dbReference type="InterPro" id="IPR011041">
    <property type="entry name" value="Quinoprot_gluc/sorb_DH_b-prop"/>
</dbReference>
<dbReference type="AlphaFoldDB" id="A0A7C4QRU9"/>
<dbReference type="InterPro" id="IPR011042">
    <property type="entry name" value="6-blade_b-propeller_TolB-like"/>
</dbReference>
<dbReference type="Pfam" id="PF23500">
    <property type="entry name" value="DUF7133"/>
    <property type="match status" value="1"/>
</dbReference>
<comment type="caution">
    <text evidence="3">The sequence shown here is derived from an EMBL/GenBank/DDBJ whole genome shotgun (WGS) entry which is preliminary data.</text>
</comment>
<organism evidence="3">
    <name type="scientific">Schlesneria paludicola</name>
    <dbReference type="NCBI Taxonomy" id="360056"/>
    <lineage>
        <taxon>Bacteria</taxon>
        <taxon>Pseudomonadati</taxon>
        <taxon>Planctomycetota</taxon>
        <taxon>Planctomycetia</taxon>
        <taxon>Planctomycetales</taxon>
        <taxon>Planctomycetaceae</taxon>
        <taxon>Schlesneria</taxon>
    </lineage>
</organism>
<dbReference type="PANTHER" id="PTHR33546">
    <property type="entry name" value="LARGE, MULTIFUNCTIONAL SECRETED PROTEIN-RELATED"/>
    <property type="match status" value="1"/>
</dbReference>
<evidence type="ECO:0000313" key="3">
    <source>
        <dbReference type="EMBL" id="HGT39828.1"/>
    </source>
</evidence>
<dbReference type="Gene3D" id="2.120.10.30">
    <property type="entry name" value="TolB, C-terminal domain"/>
    <property type="match status" value="1"/>
</dbReference>